<dbReference type="InterPro" id="IPR015424">
    <property type="entry name" value="PyrdxlP-dep_Trfase"/>
</dbReference>
<dbReference type="InterPro" id="IPR036390">
    <property type="entry name" value="WH_DNA-bd_sf"/>
</dbReference>
<dbReference type="PROSITE" id="PS50949">
    <property type="entry name" value="HTH_GNTR"/>
    <property type="match status" value="1"/>
</dbReference>
<keyword evidence="7" id="KW-0808">Transferase</keyword>
<dbReference type="GO" id="GO:0003700">
    <property type="term" value="F:DNA-binding transcription factor activity"/>
    <property type="evidence" value="ECO:0007669"/>
    <property type="project" value="InterPro"/>
</dbReference>
<dbReference type="SUPFAM" id="SSF46785">
    <property type="entry name" value="Winged helix' DNA-binding domain"/>
    <property type="match status" value="1"/>
</dbReference>
<name>A0A4P6FFT9_9MICO</name>
<reference evidence="7 8" key="1">
    <citation type="submission" date="2019-01" db="EMBL/GenBank/DDBJ databases">
        <title>Genome sequencing of strain FW100M-8.</title>
        <authorList>
            <person name="Heo J."/>
            <person name="Kim S.-J."/>
            <person name="Kim J.-S."/>
            <person name="Hong S.-B."/>
            <person name="Kwon S.-W."/>
        </authorList>
    </citation>
    <scope>NUCLEOTIDE SEQUENCE [LARGE SCALE GENOMIC DNA]</scope>
    <source>
        <strain evidence="7 8">FW100M-8</strain>
    </source>
</reference>
<evidence type="ECO:0000256" key="1">
    <source>
        <dbReference type="ARBA" id="ARBA00005384"/>
    </source>
</evidence>
<dbReference type="AlphaFoldDB" id="A0A4P6FFT9"/>
<accession>A0A4P6FFT9</accession>
<dbReference type="PANTHER" id="PTHR46577:SF1">
    <property type="entry name" value="HTH-TYPE TRANSCRIPTIONAL REGULATORY PROTEIN GABR"/>
    <property type="match status" value="1"/>
</dbReference>
<dbReference type="Gene3D" id="3.40.640.10">
    <property type="entry name" value="Type I PLP-dependent aspartate aminotransferase-like (Major domain)"/>
    <property type="match status" value="1"/>
</dbReference>
<evidence type="ECO:0000259" key="6">
    <source>
        <dbReference type="PROSITE" id="PS50949"/>
    </source>
</evidence>
<dbReference type="GO" id="GO:0003677">
    <property type="term" value="F:DNA binding"/>
    <property type="evidence" value="ECO:0007669"/>
    <property type="project" value="UniProtKB-KW"/>
</dbReference>
<organism evidence="7 8">
    <name type="scientific">Agromyces protaetiae</name>
    <dbReference type="NCBI Taxonomy" id="2509455"/>
    <lineage>
        <taxon>Bacteria</taxon>
        <taxon>Bacillati</taxon>
        <taxon>Actinomycetota</taxon>
        <taxon>Actinomycetes</taxon>
        <taxon>Micrococcales</taxon>
        <taxon>Microbacteriaceae</taxon>
        <taxon>Agromyces</taxon>
    </lineage>
</organism>
<keyword evidence="2" id="KW-0663">Pyridoxal phosphate</keyword>
<keyword evidence="5" id="KW-0804">Transcription</keyword>
<evidence type="ECO:0000256" key="2">
    <source>
        <dbReference type="ARBA" id="ARBA00022898"/>
    </source>
</evidence>
<dbReference type="SMART" id="SM00345">
    <property type="entry name" value="HTH_GNTR"/>
    <property type="match status" value="1"/>
</dbReference>
<dbReference type="RefSeq" id="WP_129189093.1">
    <property type="nucleotide sequence ID" value="NZ_CP035491.1"/>
</dbReference>
<dbReference type="InterPro" id="IPR015421">
    <property type="entry name" value="PyrdxlP-dep_Trfase_major"/>
</dbReference>
<comment type="similarity">
    <text evidence="1">In the C-terminal section; belongs to the class-I pyridoxal-phosphate-dependent aminotransferase family.</text>
</comment>
<evidence type="ECO:0000313" key="8">
    <source>
        <dbReference type="Proteomes" id="UP000291259"/>
    </source>
</evidence>
<evidence type="ECO:0000256" key="3">
    <source>
        <dbReference type="ARBA" id="ARBA00023015"/>
    </source>
</evidence>
<dbReference type="Gene3D" id="1.10.10.10">
    <property type="entry name" value="Winged helix-like DNA-binding domain superfamily/Winged helix DNA-binding domain"/>
    <property type="match status" value="1"/>
</dbReference>
<evidence type="ECO:0000256" key="5">
    <source>
        <dbReference type="ARBA" id="ARBA00023163"/>
    </source>
</evidence>
<protein>
    <submittedName>
        <fullName evidence="7">PLP-dependent aminotransferase family protein</fullName>
    </submittedName>
</protein>
<keyword evidence="7" id="KW-0032">Aminotransferase</keyword>
<dbReference type="OrthoDB" id="4307011at2"/>
<dbReference type="EMBL" id="CP035491">
    <property type="protein sequence ID" value="QAY72657.1"/>
    <property type="molecule type" value="Genomic_DNA"/>
</dbReference>
<dbReference type="SUPFAM" id="SSF53383">
    <property type="entry name" value="PLP-dependent transferases"/>
    <property type="match status" value="1"/>
</dbReference>
<proteinExistence type="inferred from homology"/>
<dbReference type="InterPro" id="IPR036388">
    <property type="entry name" value="WH-like_DNA-bd_sf"/>
</dbReference>
<dbReference type="KEGG" id="agf:ET445_04145"/>
<gene>
    <name evidence="7" type="ORF">ET445_04145</name>
</gene>
<keyword evidence="3" id="KW-0805">Transcription regulation</keyword>
<dbReference type="InterPro" id="IPR051446">
    <property type="entry name" value="HTH_trans_reg/aminotransferase"/>
</dbReference>
<sequence length="453" mass="45843">MTIASDTAIDAAELARLIGSPRADDIRRTIGTLIEAGDLVPGTKLPTIRDVAAALETSVGAVADAWAELRRGGLLDTRRRGGTTVAVRLDRSSGSSATFAPSTPAVVDLGRAGADPALLPDLSSALLSASASVLTAPVLGIAPALGAALTSRLSFEPALLIAAPGMHSAMHLAVTALLPVGGTAAVEDPTCIRNLAILRGRDARLALISSDAEGPSPDSFAAALAQSPSIVTFQSNAAVPLGSTLTERRRDALAALLQASDVRPWILEEDPAGGFASSPSLAEVLPDRVIRVIDFARAFGPGLQTAVLAGATEAIEAISSLQASEGAKGNPFLQHTLAVLLGDPDVDLLVSSAATTYDRRNRALLEALSSRGIAAGGSGGSFAWVPVADERDALLVLASHGISASPGARSGFGTAGPHVRIATTRLPDDEAGVAAVADALASAAARQFAAEEE</sequence>
<keyword evidence="8" id="KW-1185">Reference proteome</keyword>
<dbReference type="CDD" id="cd07377">
    <property type="entry name" value="WHTH_GntR"/>
    <property type="match status" value="1"/>
</dbReference>
<evidence type="ECO:0000256" key="4">
    <source>
        <dbReference type="ARBA" id="ARBA00023125"/>
    </source>
</evidence>
<dbReference type="InterPro" id="IPR000524">
    <property type="entry name" value="Tscrpt_reg_HTH_GntR"/>
</dbReference>
<dbReference type="PANTHER" id="PTHR46577">
    <property type="entry name" value="HTH-TYPE TRANSCRIPTIONAL REGULATORY PROTEIN GABR"/>
    <property type="match status" value="1"/>
</dbReference>
<dbReference type="GO" id="GO:0008483">
    <property type="term" value="F:transaminase activity"/>
    <property type="evidence" value="ECO:0007669"/>
    <property type="project" value="UniProtKB-KW"/>
</dbReference>
<dbReference type="Proteomes" id="UP000291259">
    <property type="component" value="Chromosome"/>
</dbReference>
<keyword evidence="4" id="KW-0238">DNA-binding</keyword>
<evidence type="ECO:0000313" key="7">
    <source>
        <dbReference type="EMBL" id="QAY72657.1"/>
    </source>
</evidence>
<feature type="domain" description="HTH gntR-type" evidence="6">
    <location>
        <begin position="20"/>
        <end position="88"/>
    </location>
</feature>
<dbReference type="Pfam" id="PF00392">
    <property type="entry name" value="GntR"/>
    <property type="match status" value="1"/>
</dbReference>